<dbReference type="Proteomes" id="UP000239415">
    <property type="component" value="Unassembled WGS sequence"/>
</dbReference>
<protein>
    <submittedName>
        <fullName evidence="2">Uncharacterized protein</fullName>
    </submittedName>
</protein>
<gene>
    <name evidence="2" type="ORF">CLV67_103373</name>
</gene>
<proteinExistence type="predicted"/>
<dbReference type="RefSeq" id="WP_106316793.1">
    <property type="nucleotide sequence ID" value="NZ_BOMO01000042.1"/>
</dbReference>
<reference evidence="2 3" key="1">
    <citation type="submission" date="2018-03" db="EMBL/GenBank/DDBJ databases">
        <title>Genomic Encyclopedia of Archaeal and Bacterial Type Strains, Phase II (KMG-II): from individual species to whole genera.</title>
        <authorList>
            <person name="Goeker M."/>
        </authorList>
    </citation>
    <scope>NUCLEOTIDE SEQUENCE [LARGE SCALE GENOMIC DNA]</scope>
    <source>
        <strain evidence="2 3">DSM 43146</strain>
    </source>
</reference>
<keyword evidence="3" id="KW-1185">Reference proteome</keyword>
<feature type="region of interest" description="Disordered" evidence="1">
    <location>
        <begin position="1"/>
        <end position="23"/>
    </location>
</feature>
<evidence type="ECO:0000313" key="3">
    <source>
        <dbReference type="Proteomes" id="UP000239415"/>
    </source>
</evidence>
<evidence type="ECO:0000256" key="1">
    <source>
        <dbReference type="SAM" id="MobiDB-lite"/>
    </source>
</evidence>
<organism evidence="2 3">
    <name type="scientific">Actinoplanes italicus</name>
    <dbReference type="NCBI Taxonomy" id="113567"/>
    <lineage>
        <taxon>Bacteria</taxon>
        <taxon>Bacillati</taxon>
        <taxon>Actinomycetota</taxon>
        <taxon>Actinomycetes</taxon>
        <taxon>Micromonosporales</taxon>
        <taxon>Micromonosporaceae</taxon>
        <taxon>Actinoplanes</taxon>
    </lineage>
</organism>
<name>A0A2T0KJD6_9ACTN</name>
<evidence type="ECO:0000313" key="2">
    <source>
        <dbReference type="EMBL" id="PRX23624.1"/>
    </source>
</evidence>
<dbReference type="AlphaFoldDB" id="A0A2T0KJD6"/>
<sequence length="70" mass="7617">MAVYRGEAALRPAPIHHQPSTLRRDLSCGDRLGELPDAETATFRFQDVTCDLCIDNVTTPALPTPTGAHQ</sequence>
<dbReference type="EMBL" id="PVMZ01000003">
    <property type="protein sequence ID" value="PRX23624.1"/>
    <property type="molecule type" value="Genomic_DNA"/>
</dbReference>
<accession>A0A2T0KJD6</accession>
<comment type="caution">
    <text evidence="2">The sequence shown here is derived from an EMBL/GenBank/DDBJ whole genome shotgun (WGS) entry which is preliminary data.</text>
</comment>